<dbReference type="EMBL" id="SMAD01000004">
    <property type="protein sequence ID" value="TCS87692.1"/>
    <property type="molecule type" value="Genomic_DNA"/>
</dbReference>
<evidence type="ECO:0000256" key="1">
    <source>
        <dbReference type="SAM" id="SignalP"/>
    </source>
</evidence>
<evidence type="ECO:0000313" key="3">
    <source>
        <dbReference type="Proteomes" id="UP000295807"/>
    </source>
</evidence>
<dbReference type="AlphaFoldDB" id="A0A4R3KRP4"/>
<organism evidence="2 3">
    <name type="scientific">Anseongella ginsenosidimutans</name>
    <dbReference type="NCBI Taxonomy" id="496056"/>
    <lineage>
        <taxon>Bacteria</taxon>
        <taxon>Pseudomonadati</taxon>
        <taxon>Bacteroidota</taxon>
        <taxon>Sphingobacteriia</taxon>
        <taxon>Sphingobacteriales</taxon>
        <taxon>Sphingobacteriaceae</taxon>
        <taxon>Anseongella</taxon>
    </lineage>
</organism>
<dbReference type="RefSeq" id="WP_207910256.1">
    <property type="nucleotide sequence ID" value="NZ_CP042432.1"/>
</dbReference>
<protein>
    <submittedName>
        <fullName evidence="2">Uncharacterized protein DUF4998</fullName>
    </submittedName>
</protein>
<keyword evidence="1" id="KW-0732">Signal</keyword>
<proteinExistence type="predicted"/>
<dbReference type="PROSITE" id="PS51257">
    <property type="entry name" value="PROKAR_LIPOPROTEIN"/>
    <property type="match status" value="1"/>
</dbReference>
<reference evidence="2 3" key="1">
    <citation type="submission" date="2019-03" db="EMBL/GenBank/DDBJ databases">
        <title>Genomic Encyclopedia of Type Strains, Phase IV (KMG-IV): sequencing the most valuable type-strain genomes for metagenomic binning, comparative biology and taxonomic classification.</title>
        <authorList>
            <person name="Goeker M."/>
        </authorList>
    </citation>
    <scope>NUCLEOTIDE SEQUENCE [LARGE SCALE GENOMIC DNA]</scope>
    <source>
        <strain evidence="2 3">DSM 21100</strain>
    </source>
</reference>
<keyword evidence="3" id="KW-1185">Reference proteome</keyword>
<gene>
    <name evidence="2" type="ORF">EDD80_10439</name>
</gene>
<accession>A0A4R3KRP4</accession>
<sequence>MRHQLLFLIAAFAVLLSSCDGMYDTLEEYSGEVVYPAKYDTIVGHIGYERVEIDLMKAGRIPSAEINMGKAVKTVIEYEDKVITLDSLVSWVNITDLTQPKLYRFRIYTVDEFNNPSVPQEIALIPYTAADLNTLRPPSPRIMASPSAAVIDWPSGLSSVVMDYYGLSFKYTDKDGVVREGERGQDSRFFIANLESGQPATVAMEYKVIPKVNGVPIIDTIILSQPLEFGIPTSSTPFSPSEREVLMANGVSEFTADGVASITKLVYPIHANSLQDIFYFPNLKELDLTGEGLFPLPTLGYDNNGGYSEVGGGDWVPFMRKVSDVSSVNTQSLKDLLEAGILEKVRYAPHSMGLDALLAPYVESGVVELVDLPDEVAIPHNFFVDGQVQSNAWKMDYVFPAPDPSGSGMENVLKATLKARSASFAFALPKEYKFNVEEYKYLKFKVYAPAAANFNGAYAPYQRLWPRFMNYMWAFKSNSDFGQEYWAPSADDFKIADADLEKWTEVTVDLSEALNRHSRVIVMNIGGEPSLTFAPPADIIYHFADFRLTKE</sequence>
<dbReference type="Proteomes" id="UP000295807">
    <property type="component" value="Unassembled WGS sequence"/>
</dbReference>
<name>A0A4R3KRP4_9SPHI</name>
<comment type="caution">
    <text evidence="2">The sequence shown here is derived from an EMBL/GenBank/DDBJ whole genome shotgun (WGS) entry which is preliminary data.</text>
</comment>
<feature type="signal peptide" evidence="1">
    <location>
        <begin position="1"/>
        <end position="23"/>
    </location>
</feature>
<feature type="chain" id="PRO_5020626435" evidence="1">
    <location>
        <begin position="24"/>
        <end position="551"/>
    </location>
</feature>
<evidence type="ECO:0000313" key="2">
    <source>
        <dbReference type="EMBL" id="TCS87692.1"/>
    </source>
</evidence>